<dbReference type="SUPFAM" id="SSF53613">
    <property type="entry name" value="Ribokinase-like"/>
    <property type="match status" value="1"/>
</dbReference>
<protein>
    <submittedName>
        <fullName evidence="8">Hexose kinase</fullName>
        <ecNumber evidence="8">2.7.1.-</ecNumber>
    </submittedName>
</protein>
<dbReference type="InterPro" id="IPR017583">
    <property type="entry name" value="Tagatose/fructose_Pkinase"/>
</dbReference>
<evidence type="ECO:0000256" key="2">
    <source>
        <dbReference type="ARBA" id="ARBA00022679"/>
    </source>
</evidence>
<reference evidence="9" key="1">
    <citation type="journal article" date="2019" name="Int. J. Syst. Evol. Microbiol.">
        <title>The Global Catalogue of Microorganisms (GCM) 10K type strain sequencing project: providing services to taxonomists for standard genome sequencing and annotation.</title>
        <authorList>
            <consortium name="The Broad Institute Genomics Platform"/>
            <consortium name="The Broad Institute Genome Sequencing Center for Infectious Disease"/>
            <person name="Wu L."/>
            <person name="Ma J."/>
        </authorList>
    </citation>
    <scope>NUCLEOTIDE SEQUENCE [LARGE SCALE GENOMIC DNA]</scope>
    <source>
        <strain evidence="9">CGMCC 4.6997</strain>
    </source>
</reference>
<accession>A0ABW0NLS8</accession>
<evidence type="ECO:0000256" key="3">
    <source>
        <dbReference type="ARBA" id="ARBA00022741"/>
    </source>
</evidence>
<feature type="domain" description="Carbohydrate kinase PfkB" evidence="7">
    <location>
        <begin position="13"/>
        <end position="286"/>
    </location>
</feature>
<dbReference type="EC" id="2.7.1.-" evidence="8"/>
<keyword evidence="2 6" id="KW-0808">Transferase</keyword>
<dbReference type="NCBIfam" id="TIGR03168">
    <property type="entry name" value="1-PFK"/>
    <property type="match status" value="1"/>
</dbReference>
<sequence>MAQVVVITPNPAIDVTYRVASQTPGLTHRVITATRQPGGKGVNVARALESLGVSTVSLLPLGGETGRWMLDELAALDLAVAAVEVSGETRTTITVTDETTHPTLFAEAGPVVSSDEWRLLTEKLRRLLPDAALLVVSGSMPPEADSAGLIETWVHAARDAGVRVVVDAAGDALLAAARAGADILKPNLSEVLETTGQPTAERGSRLLLDLGAGLVVVSHGSQGITAYRPDGDDAVDAVPGISGNPTGAGDAATAGLAAALIDGRPIHEALRWAAALGAAAVLRPVAGEVDRAAFDRFLHASTLDDGAGT</sequence>
<dbReference type="GO" id="GO:0016301">
    <property type="term" value="F:kinase activity"/>
    <property type="evidence" value="ECO:0007669"/>
    <property type="project" value="UniProtKB-KW"/>
</dbReference>
<dbReference type="PANTHER" id="PTHR46566:SF2">
    <property type="entry name" value="ATP-DEPENDENT 6-PHOSPHOFRUCTOKINASE ISOZYME 2"/>
    <property type="match status" value="1"/>
</dbReference>
<dbReference type="RefSeq" id="WP_386738284.1">
    <property type="nucleotide sequence ID" value="NZ_JBHSMG010000001.1"/>
</dbReference>
<evidence type="ECO:0000313" key="8">
    <source>
        <dbReference type="EMBL" id="MFC5500689.1"/>
    </source>
</evidence>
<organism evidence="8 9">
    <name type="scientific">Lysinimonas soli</name>
    <dbReference type="NCBI Taxonomy" id="1074233"/>
    <lineage>
        <taxon>Bacteria</taxon>
        <taxon>Bacillati</taxon>
        <taxon>Actinomycetota</taxon>
        <taxon>Actinomycetes</taxon>
        <taxon>Micrococcales</taxon>
        <taxon>Microbacteriaceae</taxon>
        <taxon>Lysinimonas</taxon>
    </lineage>
</organism>
<name>A0ABW0NLS8_9MICO</name>
<evidence type="ECO:0000259" key="7">
    <source>
        <dbReference type="Pfam" id="PF00294"/>
    </source>
</evidence>
<comment type="similarity">
    <text evidence="1">Belongs to the carbohydrate kinase PfkB family.</text>
</comment>
<dbReference type="Gene3D" id="3.40.1190.20">
    <property type="match status" value="1"/>
</dbReference>
<dbReference type="PROSITE" id="PS00583">
    <property type="entry name" value="PFKB_KINASES_1"/>
    <property type="match status" value="1"/>
</dbReference>
<dbReference type="Proteomes" id="UP001596039">
    <property type="component" value="Unassembled WGS sequence"/>
</dbReference>
<dbReference type="Pfam" id="PF00294">
    <property type="entry name" value="PfkB"/>
    <property type="match status" value="1"/>
</dbReference>
<evidence type="ECO:0000256" key="1">
    <source>
        <dbReference type="ARBA" id="ARBA00010688"/>
    </source>
</evidence>
<dbReference type="InterPro" id="IPR029056">
    <property type="entry name" value="Ribokinase-like"/>
</dbReference>
<evidence type="ECO:0000256" key="6">
    <source>
        <dbReference type="PIRNR" id="PIRNR000535"/>
    </source>
</evidence>
<dbReference type="PROSITE" id="PS00584">
    <property type="entry name" value="PFKB_KINASES_2"/>
    <property type="match status" value="1"/>
</dbReference>
<keyword evidence="5" id="KW-0067">ATP-binding</keyword>
<evidence type="ECO:0000256" key="4">
    <source>
        <dbReference type="ARBA" id="ARBA00022777"/>
    </source>
</evidence>
<comment type="caution">
    <text evidence="8">The sequence shown here is derived from an EMBL/GenBank/DDBJ whole genome shotgun (WGS) entry which is preliminary data.</text>
</comment>
<evidence type="ECO:0000313" key="9">
    <source>
        <dbReference type="Proteomes" id="UP001596039"/>
    </source>
</evidence>
<dbReference type="PIRSF" id="PIRSF000535">
    <property type="entry name" value="1PFK/6PFK/LacC"/>
    <property type="match status" value="1"/>
</dbReference>
<proteinExistence type="inferred from homology"/>
<keyword evidence="3" id="KW-0547">Nucleotide-binding</keyword>
<dbReference type="PANTHER" id="PTHR46566">
    <property type="entry name" value="1-PHOSPHOFRUCTOKINASE-RELATED"/>
    <property type="match status" value="1"/>
</dbReference>
<dbReference type="InterPro" id="IPR002173">
    <property type="entry name" value="Carboh/pur_kinase_PfkB_CS"/>
</dbReference>
<gene>
    <name evidence="8" type="ORF">ACFPJ4_00390</name>
</gene>
<keyword evidence="4 8" id="KW-0418">Kinase</keyword>
<dbReference type="InterPro" id="IPR011611">
    <property type="entry name" value="PfkB_dom"/>
</dbReference>
<dbReference type="EMBL" id="JBHSMG010000001">
    <property type="protein sequence ID" value="MFC5500689.1"/>
    <property type="molecule type" value="Genomic_DNA"/>
</dbReference>
<evidence type="ECO:0000256" key="5">
    <source>
        <dbReference type="ARBA" id="ARBA00022840"/>
    </source>
</evidence>
<keyword evidence="9" id="KW-1185">Reference proteome</keyword>